<dbReference type="RefSeq" id="WP_013544702.1">
    <property type="nucleotide sequence ID" value="NC_014932.1"/>
</dbReference>
<protein>
    <submittedName>
        <fullName evidence="1">Immunogenic protein P26 (Modular protein)</fullName>
    </submittedName>
</protein>
<dbReference type="HOGENOM" id="CLU_080344_4_0_5"/>
<dbReference type="InterPro" id="IPR052022">
    <property type="entry name" value="26kDa_periplasmic_antigen"/>
</dbReference>
<accession>E6YGP8</accession>
<dbReference type="OrthoDB" id="9813144at2"/>
<dbReference type="Gene3D" id="3.30.110.170">
    <property type="entry name" value="Protein of unknown function (DUF541), domain 1"/>
    <property type="match status" value="1"/>
</dbReference>
<reference evidence="2" key="1">
    <citation type="submission" date="2009-11" db="EMBL/GenBank/DDBJ databases">
        <title>Genome sequencing of Bartonella species and comparative genomics.</title>
        <authorList>
            <person name="Engel P."/>
            <person name="Salzburger W."/>
            <person name="Marius L."/>
            <person name="Chao-Chin C."/>
            <person name="Soichi M."/>
            <person name="Christa L."/>
            <person name="Alexandra C."/>
            <person name="Aurelie L."/>
            <person name="Claudine M."/>
            <person name="Stephan S.C."/>
            <person name="Christoph D."/>
        </authorList>
    </citation>
    <scope>NUCLEOTIDE SEQUENCE [LARGE SCALE GENOMIC DNA]</scope>
    <source>
        <strain evidence="2">CIP 104772 / 73</strain>
    </source>
</reference>
<dbReference type="EMBL" id="FN645454">
    <property type="protein sequence ID" value="CBI76036.1"/>
    <property type="molecule type" value="Genomic_DNA"/>
</dbReference>
<dbReference type="eggNOG" id="COG2968">
    <property type="taxonomic scope" value="Bacteria"/>
</dbReference>
<name>E6YGP8_BARC7</name>
<dbReference type="STRING" id="696125.BARCL_0355"/>
<sequence length="248" mass="27190">MTKIIFQLLNTYRIKLSILTVLSLFATSLFINAEETIKDAPTITVTATGENQATPDMAIINLAVVTHDTTAQKALAANNKFMNDIVNTFKNNGIQANDLQTSGLSIYQTNSDKKREKKNNEIIYHVSNSLTVNIRDLANAGKIFDQAMALGVNSVNGITFTNADTKPLYKEARKKAIAEAIEKAETLAQAANVKLGKIITISENNNGHYPTPRLMSRAQHARSYTDTNFSGGELNYNVSVTITFAIDE</sequence>
<gene>
    <name evidence="1" type="ordered locus">BARCL_0355</name>
</gene>
<dbReference type="Pfam" id="PF04402">
    <property type="entry name" value="SIMPL"/>
    <property type="match status" value="1"/>
</dbReference>
<dbReference type="Proteomes" id="UP000009101">
    <property type="component" value="Chromosome"/>
</dbReference>
<dbReference type="AlphaFoldDB" id="E6YGP8"/>
<dbReference type="GO" id="GO:0006974">
    <property type="term" value="P:DNA damage response"/>
    <property type="evidence" value="ECO:0007669"/>
    <property type="project" value="TreeGrafter"/>
</dbReference>
<reference evidence="1 2" key="2">
    <citation type="journal article" date="2011" name="PLoS Genet.">
        <title>Parallel evolution of a type IV secretion system in radiating lineages of the host-restricted bacterial pathogen Bartonella.</title>
        <authorList>
            <person name="Engel P."/>
            <person name="Salzburger W."/>
            <person name="Liesch M."/>
            <person name="Chang C.C."/>
            <person name="Maruyama S."/>
            <person name="Lanz C."/>
            <person name="Calteau A."/>
            <person name="Lajus A."/>
            <person name="Medigue C."/>
            <person name="Schuster S.C."/>
            <person name="Dehio C."/>
        </authorList>
    </citation>
    <scope>NUCLEOTIDE SEQUENCE [LARGE SCALE GENOMIC DNA]</scope>
    <source>
        <strain evidence="2">CIP 104772 / 73</strain>
    </source>
</reference>
<proteinExistence type="predicted"/>
<dbReference type="PANTHER" id="PTHR34387:SF2">
    <property type="entry name" value="SLR1258 PROTEIN"/>
    <property type="match status" value="1"/>
</dbReference>
<dbReference type="Gene3D" id="3.30.70.2970">
    <property type="entry name" value="Protein of unknown function (DUF541), domain 2"/>
    <property type="match status" value="1"/>
</dbReference>
<evidence type="ECO:0000313" key="2">
    <source>
        <dbReference type="Proteomes" id="UP000009101"/>
    </source>
</evidence>
<keyword evidence="2" id="KW-1185">Reference proteome</keyword>
<dbReference type="KEGG" id="bcd:BARCL_0355"/>
<dbReference type="PANTHER" id="PTHR34387">
    <property type="entry name" value="SLR1258 PROTEIN"/>
    <property type="match status" value="1"/>
</dbReference>
<evidence type="ECO:0000313" key="1">
    <source>
        <dbReference type="EMBL" id="CBI76036.1"/>
    </source>
</evidence>
<dbReference type="InterPro" id="IPR007497">
    <property type="entry name" value="SIMPL/DUF541"/>
</dbReference>
<organism evidence="1 2">
    <name type="scientific">Bartonella clarridgeiae (strain CCUG 45776 / CIP 104772 / 73)</name>
    <dbReference type="NCBI Taxonomy" id="696125"/>
    <lineage>
        <taxon>Bacteria</taxon>
        <taxon>Pseudomonadati</taxon>
        <taxon>Pseudomonadota</taxon>
        <taxon>Alphaproteobacteria</taxon>
        <taxon>Hyphomicrobiales</taxon>
        <taxon>Bartonellaceae</taxon>
        <taxon>Bartonella</taxon>
    </lineage>
</organism>